<keyword evidence="4" id="KW-0472">Membrane</keyword>
<reference evidence="8 9" key="1">
    <citation type="submission" date="2016-10" db="EMBL/GenBank/DDBJ databases">
        <authorList>
            <person name="de Groot N.N."/>
        </authorList>
    </citation>
    <scope>NUCLEOTIDE SEQUENCE [LARGE SCALE GENOMIC DNA]</scope>
    <source>
        <strain evidence="8 9">DSM 19938</strain>
    </source>
</reference>
<dbReference type="STRING" id="408657.SAMN04487995_6132"/>
<gene>
    <name evidence="8" type="ORF">SAMN04487995_6132</name>
</gene>
<sequence>MKLYKTIGLIGFLAVVLLPMSCKESFLEQKNTQGITEDALFKKPADGIALVTGIYDTFHDVDFTLKALWYQANFLSQDFKNFGADTFFETYEVPTGFDALNIFWSRAYQGVARANSAIPIIENMKTNKVISDSLANRLTGETLFLRGVFYYYLASNFGGVPLELQTVTDDGRHPRNTQDEVFTAVAADMKAAADLLPWRQDLAAADIGRATKGAALAYLGDAQMWLKKYAEAAATYEQLTSKYQLEDKFVNIHEFNNQNGKESIFEIQYIAGSDMTWGHANDSHWLATFGMPEEVSQFGYSFADKRLYDSFEAGDTRKLSTVLGPGDVHPSPAIRISDYPLVKQNYPGMNTLGTVAKPWKGSDGLRSGYYGAKTWRDPAATGNSGNPAYIFSGQNLILMRYGQVLLSKAEALFKSGNAAGSLAIINGQIRKRAGLGAAAGTDVMKILLEEYRHELAGEFSLWFLLRRSGEQANYVKERYAIAVPPGKDLMPIPQKQIATNEKLVQNPGY</sequence>
<organism evidence="8 9">
    <name type="scientific">Dyadobacter koreensis</name>
    <dbReference type="NCBI Taxonomy" id="408657"/>
    <lineage>
        <taxon>Bacteria</taxon>
        <taxon>Pseudomonadati</taxon>
        <taxon>Bacteroidota</taxon>
        <taxon>Cytophagia</taxon>
        <taxon>Cytophagales</taxon>
        <taxon>Spirosomataceae</taxon>
        <taxon>Dyadobacter</taxon>
    </lineage>
</organism>
<dbReference type="Pfam" id="PF14322">
    <property type="entry name" value="SusD-like_3"/>
    <property type="match status" value="1"/>
</dbReference>
<dbReference type="InterPro" id="IPR012944">
    <property type="entry name" value="SusD_RagB_dom"/>
</dbReference>
<evidence type="ECO:0000259" key="7">
    <source>
        <dbReference type="Pfam" id="PF14322"/>
    </source>
</evidence>
<dbReference type="Proteomes" id="UP000199532">
    <property type="component" value="Unassembled WGS sequence"/>
</dbReference>
<protein>
    <submittedName>
        <fullName evidence="8">Starch-binding associating with outer membrane</fullName>
    </submittedName>
</protein>
<evidence type="ECO:0000259" key="6">
    <source>
        <dbReference type="Pfam" id="PF07980"/>
    </source>
</evidence>
<comment type="similarity">
    <text evidence="2">Belongs to the SusD family.</text>
</comment>
<dbReference type="Gene3D" id="1.25.40.390">
    <property type="match status" value="1"/>
</dbReference>
<proteinExistence type="inferred from homology"/>
<evidence type="ECO:0000256" key="5">
    <source>
        <dbReference type="ARBA" id="ARBA00023237"/>
    </source>
</evidence>
<dbReference type="RefSeq" id="WP_177197169.1">
    <property type="nucleotide sequence ID" value="NZ_FNXY01000013.1"/>
</dbReference>
<dbReference type="InterPro" id="IPR011990">
    <property type="entry name" value="TPR-like_helical_dom_sf"/>
</dbReference>
<feature type="domain" description="RagB/SusD" evidence="6">
    <location>
        <begin position="295"/>
        <end position="509"/>
    </location>
</feature>
<keyword evidence="5" id="KW-0998">Cell outer membrane</keyword>
<dbReference type="Pfam" id="PF07980">
    <property type="entry name" value="SusD_RagB"/>
    <property type="match status" value="1"/>
</dbReference>
<dbReference type="AlphaFoldDB" id="A0A1H7B620"/>
<evidence type="ECO:0000313" key="9">
    <source>
        <dbReference type="Proteomes" id="UP000199532"/>
    </source>
</evidence>
<keyword evidence="9" id="KW-1185">Reference proteome</keyword>
<dbReference type="GO" id="GO:0009279">
    <property type="term" value="C:cell outer membrane"/>
    <property type="evidence" value="ECO:0007669"/>
    <property type="project" value="UniProtKB-SubCell"/>
</dbReference>
<dbReference type="SUPFAM" id="SSF48452">
    <property type="entry name" value="TPR-like"/>
    <property type="match status" value="1"/>
</dbReference>
<comment type="subcellular location">
    <subcellularLocation>
        <location evidence="1">Cell outer membrane</location>
    </subcellularLocation>
</comment>
<keyword evidence="3" id="KW-0732">Signal</keyword>
<dbReference type="InterPro" id="IPR033985">
    <property type="entry name" value="SusD-like_N"/>
</dbReference>
<dbReference type="EMBL" id="FNXY01000013">
    <property type="protein sequence ID" value="SEJ72596.1"/>
    <property type="molecule type" value="Genomic_DNA"/>
</dbReference>
<evidence type="ECO:0000256" key="2">
    <source>
        <dbReference type="ARBA" id="ARBA00006275"/>
    </source>
</evidence>
<evidence type="ECO:0000313" key="8">
    <source>
        <dbReference type="EMBL" id="SEJ72596.1"/>
    </source>
</evidence>
<accession>A0A1H7B620</accession>
<evidence type="ECO:0000256" key="1">
    <source>
        <dbReference type="ARBA" id="ARBA00004442"/>
    </source>
</evidence>
<evidence type="ECO:0000256" key="4">
    <source>
        <dbReference type="ARBA" id="ARBA00023136"/>
    </source>
</evidence>
<evidence type="ECO:0000256" key="3">
    <source>
        <dbReference type="ARBA" id="ARBA00022729"/>
    </source>
</evidence>
<feature type="domain" description="SusD-like N-terminal" evidence="7">
    <location>
        <begin position="96"/>
        <end position="219"/>
    </location>
</feature>
<name>A0A1H7B620_9BACT</name>